<dbReference type="InterPro" id="IPR017475">
    <property type="entry name" value="EPS_sugar_tfrase"/>
</dbReference>
<evidence type="ECO:0000256" key="2">
    <source>
        <dbReference type="ARBA" id="ARBA00006464"/>
    </source>
</evidence>
<dbReference type="GO" id="GO:0047360">
    <property type="term" value="F:undecaprenyl-phosphate galactose phosphotransferase activity"/>
    <property type="evidence" value="ECO:0007669"/>
    <property type="project" value="UniProtKB-EC"/>
</dbReference>
<keyword evidence="3 9" id="KW-0808">Transferase</keyword>
<keyword evidence="4 7" id="KW-0812">Transmembrane</keyword>
<dbReference type="Pfam" id="PF13727">
    <property type="entry name" value="CoA_binding_3"/>
    <property type="match status" value="1"/>
</dbReference>
<evidence type="ECO:0000313" key="9">
    <source>
        <dbReference type="EMBL" id="STZ57760.1"/>
    </source>
</evidence>
<dbReference type="OrthoDB" id="9808602at2"/>
<dbReference type="EMBL" id="UGQT01000001">
    <property type="protein sequence ID" value="STZ57760.1"/>
    <property type="molecule type" value="Genomic_DNA"/>
</dbReference>
<evidence type="ECO:0000259" key="8">
    <source>
        <dbReference type="Pfam" id="PF02397"/>
    </source>
</evidence>
<organism evidence="9 10">
    <name type="scientific">Mycolicibacterium tokaiense</name>
    <dbReference type="NCBI Taxonomy" id="39695"/>
    <lineage>
        <taxon>Bacteria</taxon>
        <taxon>Bacillati</taxon>
        <taxon>Actinomycetota</taxon>
        <taxon>Actinomycetes</taxon>
        <taxon>Mycobacteriales</taxon>
        <taxon>Mycobacteriaceae</taxon>
        <taxon>Mycolicibacterium</taxon>
    </lineage>
</organism>
<gene>
    <name evidence="9" type="primary">wcaJ_1</name>
    <name evidence="9" type="ORF">NCTC10821_01264</name>
</gene>
<dbReference type="AlphaFoldDB" id="A0A378TAX3"/>
<reference evidence="9 10" key="1">
    <citation type="submission" date="2018-06" db="EMBL/GenBank/DDBJ databases">
        <authorList>
            <consortium name="Pathogen Informatics"/>
            <person name="Doyle S."/>
        </authorList>
    </citation>
    <scope>NUCLEOTIDE SEQUENCE [LARGE SCALE GENOMIC DNA]</scope>
    <source>
        <strain evidence="9 10">NCTC10821</strain>
    </source>
</reference>
<sequence>MSVADPAAGALAGAAGRGTDSGAWRGRYRRRLFYIDAGAVAASVLIAQWLRFGVWPGSGDRGFADYNLVSPAVATAWMLSLAINRARSPRVIGAGLEEYRRVVVATLAVFGAIAVVSMLLKLEIARGYLVLMLPLGLSGLLTGRYVARRLVRRARLHHGRCRTRVLVVGNPGAVRDLAVNMVIDAEAGFDVVAACVPGQQGGRFIDGRFIEVPGHPPIPVRGDVDNVIDVVVEADCGAVALVATDRLDAQNIRALSWQLETLEVDLMVAPGVVDVSGTRLTLKPVAGLPLIHVEKPQYSGAQRFQKRAFDLVVATAVLVLSSPLLLGVVLALTVTSAGPVLQRSERIGLDGEPFEMLEFRTGSDGDARLTSLGRLLRRFRLDTLPQFINVLRRDMSVVGPRPPLADEVATYDDESRRRLLVKPGVTGLWQVTGRADLSWDDAARLDLFYVENWSMTADLLIVVKTLRALLAGSGGS</sequence>
<protein>
    <submittedName>
        <fullName evidence="9">Undecaprenyl-phosphate galactose phosphotransferase</fullName>
        <ecNumber evidence="9">2.7.8.6</ecNumber>
    </submittedName>
</protein>
<name>A0A378TAX3_9MYCO</name>
<dbReference type="GO" id="GO:0016020">
    <property type="term" value="C:membrane"/>
    <property type="evidence" value="ECO:0007669"/>
    <property type="project" value="UniProtKB-SubCell"/>
</dbReference>
<evidence type="ECO:0000313" key="10">
    <source>
        <dbReference type="Proteomes" id="UP000254978"/>
    </source>
</evidence>
<dbReference type="Pfam" id="PF02397">
    <property type="entry name" value="Bac_transf"/>
    <property type="match status" value="1"/>
</dbReference>
<dbReference type="RefSeq" id="WP_115277880.1">
    <property type="nucleotide sequence ID" value="NZ_AP022600.1"/>
</dbReference>
<dbReference type="EC" id="2.7.8.6" evidence="9"/>
<evidence type="ECO:0000256" key="6">
    <source>
        <dbReference type="ARBA" id="ARBA00023136"/>
    </source>
</evidence>
<dbReference type="PANTHER" id="PTHR30576:SF10">
    <property type="entry name" value="SLL5057 PROTEIN"/>
    <property type="match status" value="1"/>
</dbReference>
<comment type="subcellular location">
    <subcellularLocation>
        <location evidence="1">Membrane</location>
        <topology evidence="1">Multi-pass membrane protein</topology>
    </subcellularLocation>
</comment>
<evidence type="ECO:0000256" key="7">
    <source>
        <dbReference type="SAM" id="Phobius"/>
    </source>
</evidence>
<feature type="transmembrane region" description="Helical" evidence="7">
    <location>
        <begin position="63"/>
        <end position="82"/>
    </location>
</feature>
<dbReference type="Proteomes" id="UP000254978">
    <property type="component" value="Unassembled WGS sequence"/>
</dbReference>
<accession>A0A378TAX3</accession>
<dbReference type="NCBIfam" id="TIGR03025">
    <property type="entry name" value="EPS_sugtrans"/>
    <property type="match status" value="1"/>
</dbReference>
<feature type="transmembrane region" description="Helical" evidence="7">
    <location>
        <begin position="102"/>
        <end position="122"/>
    </location>
</feature>
<evidence type="ECO:0000256" key="1">
    <source>
        <dbReference type="ARBA" id="ARBA00004141"/>
    </source>
</evidence>
<feature type="transmembrane region" description="Helical" evidence="7">
    <location>
        <begin position="32"/>
        <end position="51"/>
    </location>
</feature>
<keyword evidence="5 7" id="KW-1133">Transmembrane helix</keyword>
<comment type="similarity">
    <text evidence="2">Belongs to the bacterial sugar transferase family.</text>
</comment>
<evidence type="ECO:0000256" key="5">
    <source>
        <dbReference type="ARBA" id="ARBA00022989"/>
    </source>
</evidence>
<dbReference type="PANTHER" id="PTHR30576">
    <property type="entry name" value="COLANIC BIOSYNTHESIS UDP-GLUCOSE LIPID CARRIER TRANSFERASE"/>
    <property type="match status" value="1"/>
</dbReference>
<feature type="transmembrane region" description="Helical" evidence="7">
    <location>
        <begin position="128"/>
        <end position="147"/>
    </location>
</feature>
<evidence type="ECO:0000256" key="3">
    <source>
        <dbReference type="ARBA" id="ARBA00022679"/>
    </source>
</evidence>
<feature type="domain" description="Bacterial sugar transferase" evidence="8">
    <location>
        <begin position="306"/>
        <end position="470"/>
    </location>
</feature>
<keyword evidence="10" id="KW-1185">Reference proteome</keyword>
<keyword evidence="6 7" id="KW-0472">Membrane</keyword>
<feature type="transmembrane region" description="Helical" evidence="7">
    <location>
        <begin position="311"/>
        <end position="334"/>
    </location>
</feature>
<evidence type="ECO:0000256" key="4">
    <source>
        <dbReference type="ARBA" id="ARBA00022692"/>
    </source>
</evidence>
<dbReference type="InterPro" id="IPR003362">
    <property type="entry name" value="Bact_transf"/>
</dbReference>
<proteinExistence type="inferred from homology"/>